<dbReference type="EMBL" id="CP099425">
    <property type="protein sequence ID" value="USW56015.1"/>
    <property type="molecule type" value="Genomic_DNA"/>
</dbReference>
<protein>
    <submittedName>
        <fullName evidence="1">Uncharacterized protein</fullName>
    </submittedName>
</protein>
<accession>A0A9Q9AVQ0</accession>
<keyword evidence="2" id="KW-1185">Reference proteome</keyword>
<dbReference type="AlphaFoldDB" id="A0A9Q9AVQ0"/>
<gene>
    <name evidence="1" type="ORF">Slin15195_G093340</name>
</gene>
<reference evidence="1" key="1">
    <citation type="submission" date="2022-06" db="EMBL/GenBank/DDBJ databases">
        <title>Complete genome sequences of two strains of the flax pathogen Septoria linicola.</title>
        <authorList>
            <person name="Lapalu N."/>
            <person name="Simon A."/>
            <person name="Demenou B."/>
            <person name="Paumier D."/>
            <person name="Guillot M.-P."/>
            <person name="Gout L."/>
            <person name="Valade R."/>
        </authorList>
    </citation>
    <scope>NUCLEOTIDE SEQUENCE</scope>
    <source>
        <strain evidence="1">SE15195</strain>
    </source>
</reference>
<organism evidence="1 2">
    <name type="scientific">Septoria linicola</name>
    <dbReference type="NCBI Taxonomy" id="215465"/>
    <lineage>
        <taxon>Eukaryota</taxon>
        <taxon>Fungi</taxon>
        <taxon>Dikarya</taxon>
        <taxon>Ascomycota</taxon>
        <taxon>Pezizomycotina</taxon>
        <taxon>Dothideomycetes</taxon>
        <taxon>Dothideomycetidae</taxon>
        <taxon>Mycosphaerellales</taxon>
        <taxon>Mycosphaerellaceae</taxon>
        <taxon>Septoria</taxon>
    </lineage>
</organism>
<proteinExistence type="predicted"/>
<evidence type="ECO:0000313" key="2">
    <source>
        <dbReference type="Proteomes" id="UP001056384"/>
    </source>
</evidence>
<dbReference type="Proteomes" id="UP001056384">
    <property type="component" value="Chromosome 8"/>
</dbReference>
<name>A0A9Q9AVQ0_9PEZI</name>
<sequence>MDPPAYEDIADEKGVLDGDAKATHHISICEEVGASRSQHVAVLVSKLMPQIRERAKHGLSKSKLLILPSDQAETSMKGELVGFDEDDLPIMVQLEGQYDGSRFWSQSEAIALLRDQMLKELGGETVAVPVREALPQRPVEPSRSSFWGRKPSRVVETKPARPTTPPVTVDIELDQVNFRTENDYGLYETIRGKGLLMSVVIR</sequence>
<evidence type="ECO:0000313" key="1">
    <source>
        <dbReference type="EMBL" id="USW56015.1"/>
    </source>
</evidence>